<dbReference type="CDD" id="cd17319">
    <property type="entry name" value="MFS_ExuT_GudP_like"/>
    <property type="match status" value="1"/>
</dbReference>
<dbReference type="SUPFAM" id="SSF103473">
    <property type="entry name" value="MFS general substrate transporter"/>
    <property type="match status" value="1"/>
</dbReference>
<gene>
    <name evidence="9" type="ORF">BAN20980_05686</name>
    <name evidence="8" type="ORF">JQK92_28675</name>
</gene>
<evidence type="ECO:0000259" key="7">
    <source>
        <dbReference type="PROSITE" id="PS50850"/>
    </source>
</evidence>
<comment type="subcellular location">
    <subcellularLocation>
        <location evidence="1">Membrane</location>
        <topology evidence="1">Multi-pass membrane protein</topology>
    </subcellularLocation>
</comment>
<evidence type="ECO:0000256" key="5">
    <source>
        <dbReference type="ARBA" id="ARBA00023136"/>
    </source>
</evidence>
<evidence type="ECO:0000256" key="3">
    <source>
        <dbReference type="ARBA" id="ARBA00022692"/>
    </source>
</evidence>
<feature type="transmembrane region" description="Helical" evidence="6">
    <location>
        <begin position="310"/>
        <end position="328"/>
    </location>
</feature>
<protein>
    <submittedName>
        <fullName evidence="8">MFS transporter</fullName>
    </submittedName>
    <submittedName>
        <fullName evidence="9">Membrane protein</fullName>
    </submittedName>
</protein>
<dbReference type="EMBL" id="JAFCIQ010000027">
    <property type="protein sequence ID" value="MBM2770390.1"/>
    <property type="molecule type" value="Genomic_DNA"/>
</dbReference>
<keyword evidence="4 6" id="KW-1133">Transmembrane helix</keyword>
<evidence type="ECO:0000313" key="10">
    <source>
        <dbReference type="Proteomes" id="UP000494201"/>
    </source>
</evidence>
<sequence>MEHELERSTIRKLTAHLIPLLFIIWFVNYLDRANIGFAALQMNKELGLTPQMFGFAAGIFYLGYIIFEIPSNLLMRRFGARTWIARIIFTWGLVSIGQAWIESPYQLYSARFLLGVAEAGFLPGVMYYLTYWFPAEYRAKAIGQVYSANTLSIVVGAPLSSIVMSMSDQMAGLSGWRWMFIVEGVPAVVLGIVTFFYLTNRPIDAKWLSDSERGWLVTRMEQDRKSAEKLGTSSFRVAMSKPIVWMLGLLYFCIGIGFFGVSVWLPQVLKQMSSLSLIQIGFVNAIPFLLGTIAMLVNGKHSDRTRERRWHLAIPLAIGTIGLVVSAMTAGNPLLSFCFICIATTGIVGALSVFWAVPSTFLSGAGAAGGLALINTISAFSGFTAPYLIGWIRGMTENFTAATYVMASGIGVATLLAALLPYPDRFRTAEMPIGAPALGSEDR</sequence>
<dbReference type="Pfam" id="PF07690">
    <property type="entry name" value="MFS_1"/>
    <property type="match status" value="1"/>
</dbReference>
<feature type="transmembrane region" description="Helical" evidence="6">
    <location>
        <begin position="277"/>
        <end position="298"/>
    </location>
</feature>
<feature type="transmembrane region" description="Helical" evidence="6">
    <location>
        <begin position="145"/>
        <end position="166"/>
    </location>
</feature>
<keyword evidence="3 6" id="KW-0812">Transmembrane</keyword>
<feature type="transmembrane region" description="Helical" evidence="6">
    <location>
        <begin position="334"/>
        <end position="357"/>
    </location>
</feature>
<evidence type="ECO:0000256" key="2">
    <source>
        <dbReference type="ARBA" id="ARBA00022448"/>
    </source>
</evidence>
<evidence type="ECO:0000256" key="4">
    <source>
        <dbReference type="ARBA" id="ARBA00022989"/>
    </source>
</evidence>
<dbReference type="InterPro" id="IPR036259">
    <property type="entry name" value="MFS_trans_sf"/>
</dbReference>
<feature type="transmembrane region" description="Helical" evidence="6">
    <location>
        <begin position="83"/>
        <end position="101"/>
    </location>
</feature>
<dbReference type="PANTHER" id="PTHR43791">
    <property type="entry name" value="PERMEASE-RELATED"/>
    <property type="match status" value="1"/>
</dbReference>
<evidence type="ECO:0000313" key="11">
    <source>
        <dbReference type="Proteomes" id="UP000755577"/>
    </source>
</evidence>
<dbReference type="Proteomes" id="UP000755577">
    <property type="component" value="Unassembled WGS sequence"/>
</dbReference>
<dbReference type="GeneID" id="56503757"/>
<dbReference type="InterPro" id="IPR020846">
    <property type="entry name" value="MFS_dom"/>
</dbReference>
<feature type="transmembrane region" description="Helical" evidence="6">
    <location>
        <begin position="12"/>
        <end position="30"/>
    </location>
</feature>
<dbReference type="InterPro" id="IPR011701">
    <property type="entry name" value="MFS"/>
</dbReference>
<dbReference type="PROSITE" id="PS50850">
    <property type="entry name" value="MFS"/>
    <property type="match status" value="1"/>
</dbReference>
<organism evidence="9 10">
    <name type="scientific">Burkholderia anthina</name>
    <dbReference type="NCBI Taxonomy" id="179879"/>
    <lineage>
        <taxon>Bacteria</taxon>
        <taxon>Pseudomonadati</taxon>
        <taxon>Pseudomonadota</taxon>
        <taxon>Betaproteobacteria</taxon>
        <taxon>Burkholderiales</taxon>
        <taxon>Burkholderiaceae</taxon>
        <taxon>Burkholderia</taxon>
        <taxon>Burkholderia cepacia complex</taxon>
    </lineage>
</organism>
<feature type="transmembrane region" description="Helical" evidence="6">
    <location>
        <begin position="50"/>
        <end position="71"/>
    </location>
</feature>
<dbReference type="Gene3D" id="1.20.1250.20">
    <property type="entry name" value="MFS general substrate transporter like domains"/>
    <property type="match status" value="2"/>
</dbReference>
<dbReference type="RefSeq" id="WP_203368174.1">
    <property type="nucleotide sequence ID" value="NZ_CABVLY010000028.1"/>
</dbReference>
<keyword evidence="5 6" id="KW-0472">Membrane</keyword>
<feature type="transmembrane region" description="Helical" evidence="6">
    <location>
        <begin position="113"/>
        <end position="133"/>
    </location>
</feature>
<name>A0A6P2GGN9_9BURK</name>
<feature type="transmembrane region" description="Helical" evidence="6">
    <location>
        <begin position="178"/>
        <end position="198"/>
    </location>
</feature>
<evidence type="ECO:0000256" key="6">
    <source>
        <dbReference type="SAM" id="Phobius"/>
    </source>
</evidence>
<dbReference type="AlphaFoldDB" id="A0A6P2GGN9"/>
<evidence type="ECO:0000313" key="9">
    <source>
        <dbReference type="EMBL" id="VVU52947.1"/>
    </source>
</evidence>
<dbReference type="FunFam" id="1.20.1250.20:FF:000018">
    <property type="entry name" value="MFS transporter permease"/>
    <property type="match status" value="1"/>
</dbReference>
<feature type="transmembrane region" description="Helical" evidence="6">
    <location>
        <begin position="369"/>
        <end position="389"/>
    </location>
</feature>
<accession>A0A6P2GGN9</accession>
<dbReference type="EMBL" id="CABVLY010000028">
    <property type="protein sequence ID" value="VVU52947.1"/>
    <property type="molecule type" value="Genomic_DNA"/>
</dbReference>
<feature type="transmembrane region" description="Helical" evidence="6">
    <location>
        <begin position="401"/>
        <end position="422"/>
    </location>
</feature>
<proteinExistence type="predicted"/>
<evidence type="ECO:0000256" key="1">
    <source>
        <dbReference type="ARBA" id="ARBA00004141"/>
    </source>
</evidence>
<feature type="domain" description="Major facilitator superfamily (MFS) profile" evidence="7">
    <location>
        <begin position="17"/>
        <end position="426"/>
    </location>
</feature>
<feature type="transmembrane region" description="Helical" evidence="6">
    <location>
        <begin position="243"/>
        <end position="265"/>
    </location>
</feature>
<dbReference type="Proteomes" id="UP000494201">
    <property type="component" value="Unassembled WGS sequence"/>
</dbReference>
<reference evidence="9 10" key="1">
    <citation type="submission" date="2019-09" db="EMBL/GenBank/DDBJ databases">
        <authorList>
            <person name="Depoorter E."/>
        </authorList>
    </citation>
    <scope>NUCLEOTIDE SEQUENCE [LARGE SCALE GENOMIC DNA]</scope>
    <source>
        <strain evidence="9">LMG 20980</strain>
    </source>
</reference>
<dbReference type="GO" id="GO:0016020">
    <property type="term" value="C:membrane"/>
    <property type="evidence" value="ECO:0007669"/>
    <property type="project" value="UniProtKB-SubCell"/>
</dbReference>
<evidence type="ECO:0000313" key="8">
    <source>
        <dbReference type="EMBL" id="MBM2770390.1"/>
    </source>
</evidence>
<keyword evidence="11" id="KW-1185">Reference proteome</keyword>
<keyword evidence="2" id="KW-0813">Transport</keyword>
<dbReference type="GO" id="GO:0022857">
    <property type="term" value="F:transmembrane transporter activity"/>
    <property type="evidence" value="ECO:0007669"/>
    <property type="project" value="InterPro"/>
</dbReference>
<reference evidence="8 11" key="2">
    <citation type="submission" date="2021-02" db="EMBL/GenBank/DDBJ databases">
        <title>Draft genome of the type strains Burkholderia anthina DSM16086.</title>
        <authorList>
            <person name="Hertel R."/>
            <person name="Meissner J."/>
            <person name="Poehlein A."/>
            <person name="Daniel R."/>
            <person name="Commichau F.M."/>
        </authorList>
    </citation>
    <scope>NUCLEOTIDE SEQUENCE [LARGE SCALE GENOMIC DNA]</scope>
    <source>
        <strain evidence="8 11">DSM 16086</strain>
    </source>
</reference>
<dbReference type="PANTHER" id="PTHR43791:SF36">
    <property type="entry name" value="TRANSPORTER, PUTATIVE (AFU_ORTHOLOGUE AFUA_6G08340)-RELATED"/>
    <property type="match status" value="1"/>
</dbReference>